<name>A0A975INC7_9MICO</name>
<evidence type="ECO:0008006" key="3">
    <source>
        <dbReference type="Google" id="ProtNLM"/>
    </source>
</evidence>
<organism evidence="1 2">
    <name type="scientific">Agromyces archimandritae</name>
    <dbReference type="NCBI Taxonomy" id="2781962"/>
    <lineage>
        <taxon>Bacteria</taxon>
        <taxon>Bacillati</taxon>
        <taxon>Actinomycetota</taxon>
        <taxon>Actinomycetes</taxon>
        <taxon>Micrococcales</taxon>
        <taxon>Microbacteriaceae</taxon>
        <taxon>Agromyces</taxon>
    </lineage>
</organism>
<gene>
    <name evidence="1" type="ORF">G127AT_12545</name>
</gene>
<dbReference type="RefSeq" id="WP_210897387.1">
    <property type="nucleotide sequence ID" value="NZ_CP071696.1"/>
</dbReference>
<sequence length="126" mass="13481">MSQLGDLRQELVDALDGLDLNLYTHVPGRMALPGAFIMAGSPYIESGETLGERTVRFEVVVCTQAGDNNSETSALDELIESAQAALEAEDWLVEQVSQPYAMSFNNAQGLVTAITVTTPVTFTQGA</sequence>
<evidence type="ECO:0000313" key="1">
    <source>
        <dbReference type="EMBL" id="QTX04114.1"/>
    </source>
</evidence>
<protein>
    <recommendedName>
        <fullName evidence="3">DUF3168 domain-containing protein</fullName>
    </recommendedName>
</protein>
<keyword evidence="2" id="KW-1185">Reference proteome</keyword>
<accession>A0A975INC7</accession>
<reference evidence="1" key="1">
    <citation type="submission" date="2021-03" db="EMBL/GenBank/DDBJ databases">
        <title>Agromyces archimandritus sp. nov., isolated from the cockroach Archimandrita tessellata.</title>
        <authorList>
            <person name="Guzman J."/>
            <person name="Ortuzar M."/>
            <person name="Poehlein A."/>
            <person name="Daniel R."/>
            <person name="Trujillo M."/>
            <person name="Vilcinskas A."/>
        </authorList>
    </citation>
    <scope>NUCLEOTIDE SEQUENCE</scope>
    <source>
        <strain evidence="1">G127AT</strain>
    </source>
</reference>
<dbReference type="KEGG" id="aarc:G127AT_12545"/>
<dbReference type="EMBL" id="CP071696">
    <property type="protein sequence ID" value="QTX04114.1"/>
    <property type="molecule type" value="Genomic_DNA"/>
</dbReference>
<dbReference type="Proteomes" id="UP000671914">
    <property type="component" value="Chromosome"/>
</dbReference>
<proteinExistence type="predicted"/>
<dbReference type="AlphaFoldDB" id="A0A975INC7"/>
<evidence type="ECO:0000313" key="2">
    <source>
        <dbReference type="Proteomes" id="UP000671914"/>
    </source>
</evidence>